<evidence type="ECO:0000256" key="2">
    <source>
        <dbReference type="ARBA" id="ARBA00023125"/>
    </source>
</evidence>
<dbReference type="Pfam" id="PF20240">
    <property type="entry name" value="DUF6597"/>
    <property type="match status" value="1"/>
</dbReference>
<dbReference type="Proteomes" id="UP000274358">
    <property type="component" value="Unassembled WGS sequence"/>
</dbReference>
<dbReference type="InterPro" id="IPR046532">
    <property type="entry name" value="DUF6597"/>
</dbReference>
<keyword evidence="2" id="KW-0238">DNA-binding</keyword>
<protein>
    <submittedName>
        <fullName evidence="5">AraC family transcriptional regulator</fullName>
    </submittedName>
</protein>
<dbReference type="EMBL" id="RYYV01000020">
    <property type="protein sequence ID" value="RUL70984.1"/>
    <property type="molecule type" value="Genomic_DNA"/>
</dbReference>
<feature type="domain" description="HTH araC/xylS-type" evidence="4">
    <location>
        <begin position="162"/>
        <end position="264"/>
    </location>
</feature>
<dbReference type="RefSeq" id="WP_126686488.1">
    <property type="nucleotide sequence ID" value="NZ_RYYV01000020.1"/>
</dbReference>
<dbReference type="InterPro" id="IPR050204">
    <property type="entry name" value="AraC_XylS_family_regulators"/>
</dbReference>
<dbReference type="SUPFAM" id="SSF46689">
    <property type="entry name" value="Homeodomain-like"/>
    <property type="match status" value="1"/>
</dbReference>
<evidence type="ECO:0000313" key="5">
    <source>
        <dbReference type="EMBL" id="RUL70984.1"/>
    </source>
</evidence>
<dbReference type="GO" id="GO:0043565">
    <property type="term" value="F:sequence-specific DNA binding"/>
    <property type="evidence" value="ECO:0007669"/>
    <property type="project" value="InterPro"/>
</dbReference>
<sequence length="270" mass="29865">MKIDMGKPRGVLHQRLGQGEFKHARRAPSSALAGLVEHYWHVAWDLRGLPAQQQETLPHPNVQFVVEHGCTALYGLHTGRFMRRLKGQGQVFGIKFKAGGFHPFYGAPVSRLQDRSLDPRQVFGADAAGFESDILAGANVDAMAEVAERLLLAHLPTADPNIGLVSELVADIATDRSLTSVVALVQRTGLAKRALQRLFNQYAGVGPKWVINRYRLHEAIAQLQTGTPVVWAELALQLGYFDQAHFIHDFRKLVGRRPAEYLRAQAQPSG</sequence>
<evidence type="ECO:0000259" key="4">
    <source>
        <dbReference type="PROSITE" id="PS01124"/>
    </source>
</evidence>
<evidence type="ECO:0000256" key="1">
    <source>
        <dbReference type="ARBA" id="ARBA00023015"/>
    </source>
</evidence>
<keyword evidence="3" id="KW-0804">Transcription</keyword>
<accession>A0A432M157</accession>
<dbReference type="InterPro" id="IPR009057">
    <property type="entry name" value="Homeodomain-like_sf"/>
</dbReference>
<dbReference type="PANTHER" id="PTHR46796">
    <property type="entry name" value="HTH-TYPE TRANSCRIPTIONAL ACTIVATOR RHAS-RELATED"/>
    <property type="match status" value="1"/>
</dbReference>
<comment type="caution">
    <text evidence="5">The sequence shown here is derived from an EMBL/GenBank/DDBJ whole genome shotgun (WGS) entry which is preliminary data.</text>
</comment>
<dbReference type="PROSITE" id="PS01124">
    <property type="entry name" value="HTH_ARAC_FAMILY_2"/>
    <property type="match status" value="1"/>
</dbReference>
<dbReference type="InterPro" id="IPR018060">
    <property type="entry name" value="HTH_AraC"/>
</dbReference>
<dbReference type="SMART" id="SM00342">
    <property type="entry name" value="HTH_ARAC"/>
    <property type="match status" value="1"/>
</dbReference>
<gene>
    <name evidence="5" type="ORF">EKH80_19585</name>
</gene>
<evidence type="ECO:0000313" key="6">
    <source>
        <dbReference type="Proteomes" id="UP000274358"/>
    </source>
</evidence>
<evidence type="ECO:0000256" key="3">
    <source>
        <dbReference type="ARBA" id="ARBA00023163"/>
    </source>
</evidence>
<dbReference type="AlphaFoldDB" id="A0A432M157"/>
<dbReference type="Pfam" id="PF12833">
    <property type="entry name" value="HTH_18"/>
    <property type="match status" value="1"/>
</dbReference>
<dbReference type="Gene3D" id="1.10.10.60">
    <property type="entry name" value="Homeodomain-like"/>
    <property type="match status" value="1"/>
</dbReference>
<proteinExistence type="predicted"/>
<keyword evidence="6" id="KW-1185">Reference proteome</keyword>
<organism evidence="5 6">
    <name type="scientific">Dyella choica</name>
    <dbReference type="NCBI Taxonomy" id="1927959"/>
    <lineage>
        <taxon>Bacteria</taxon>
        <taxon>Pseudomonadati</taxon>
        <taxon>Pseudomonadota</taxon>
        <taxon>Gammaproteobacteria</taxon>
        <taxon>Lysobacterales</taxon>
        <taxon>Rhodanobacteraceae</taxon>
        <taxon>Dyella</taxon>
    </lineage>
</organism>
<reference evidence="5 6" key="1">
    <citation type="submission" date="2018-12" db="EMBL/GenBank/DDBJ databases">
        <title>Dyella dinghuensis sp. nov. DHOA06 and Dyella choica sp. nov. 4M-K27, isolated from forest soil.</title>
        <authorList>
            <person name="Qiu L.-H."/>
            <person name="Gao Z.-H."/>
        </authorList>
    </citation>
    <scope>NUCLEOTIDE SEQUENCE [LARGE SCALE GENOMIC DNA]</scope>
    <source>
        <strain evidence="5 6">4M-K27</strain>
    </source>
</reference>
<dbReference type="GO" id="GO:0003700">
    <property type="term" value="F:DNA-binding transcription factor activity"/>
    <property type="evidence" value="ECO:0007669"/>
    <property type="project" value="InterPro"/>
</dbReference>
<name>A0A432M157_9GAMM</name>
<dbReference type="OrthoDB" id="9809338at2"/>
<keyword evidence="1" id="KW-0805">Transcription regulation</keyword>